<sequence length="84" mass="8832">MTNNTSLTNSAPQAATADTALAPKTDSHFDRKGLVQMALLGLLLLVPVAAYLLGHIYYVNLASRMTIIAMAAVGLNLAIGYGAW</sequence>
<protein>
    <recommendedName>
        <fullName evidence="4">Branched-chain amino acid ABC transporter permease</fullName>
    </recommendedName>
</protein>
<keyword evidence="3" id="KW-1185">Reference proteome</keyword>
<evidence type="ECO:0000313" key="2">
    <source>
        <dbReference type="EMBL" id="BBI49796.1"/>
    </source>
</evidence>
<gene>
    <name evidence="2" type="ORF">HORIV_22170</name>
</gene>
<accession>A0ABM7GGR8</accession>
<organism evidence="2 3">
    <name type="scientific">Vreelandella olivaria</name>
    <dbReference type="NCBI Taxonomy" id="390919"/>
    <lineage>
        <taxon>Bacteria</taxon>
        <taxon>Pseudomonadati</taxon>
        <taxon>Pseudomonadota</taxon>
        <taxon>Gammaproteobacteria</taxon>
        <taxon>Oceanospirillales</taxon>
        <taxon>Halomonadaceae</taxon>
        <taxon>Vreelandella</taxon>
    </lineage>
</organism>
<keyword evidence="1" id="KW-1133">Transmembrane helix</keyword>
<dbReference type="EMBL" id="AP019416">
    <property type="protein sequence ID" value="BBI49796.1"/>
    <property type="molecule type" value="Genomic_DNA"/>
</dbReference>
<evidence type="ECO:0000256" key="1">
    <source>
        <dbReference type="SAM" id="Phobius"/>
    </source>
</evidence>
<dbReference type="Proteomes" id="UP000289555">
    <property type="component" value="Chromosome"/>
</dbReference>
<keyword evidence="1" id="KW-0472">Membrane</keyword>
<evidence type="ECO:0008006" key="4">
    <source>
        <dbReference type="Google" id="ProtNLM"/>
    </source>
</evidence>
<reference evidence="3" key="1">
    <citation type="journal article" date="2019" name="Microbiol. Resour. Announc.">
        <title>Complete Genome Sequence of Halomonas olivaria, a Moderately Halophilic Bacterium Isolated from Olive Processing Effluents, Obtained by Nanopore Sequencing.</title>
        <authorList>
            <person name="Nagata S."/>
            <person name="Ii K.M."/>
            <person name="Tsukimi T."/>
            <person name="Miura M.C."/>
            <person name="Galipon J."/>
            <person name="Arakawa K."/>
        </authorList>
    </citation>
    <scope>NUCLEOTIDE SEQUENCE [LARGE SCALE GENOMIC DNA]</scope>
    <source>
        <strain evidence="3">TYRC17</strain>
    </source>
</reference>
<proteinExistence type="predicted"/>
<feature type="transmembrane region" description="Helical" evidence="1">
    <location>
        <begin position="65"/>
        <end position="83"/>
    </location>
</feature>
<keyword evidence="1" id="KW-0812">Transmembrane</keyword>
<name>A0ABM7GGR8_9GAMM</name>
<feature type="transmembrane region" description="Helical" evidence="1">
    <location>
        <begin position="33"/>
        <end position="53"/>
    </location>
</feature>
<evidence type="ECO:0000313" key="3">
    <source>
        <dbReference type="Proteomes" id="UP000289555"/>
    </source>
</evidence>